<dbReference type="EMBL" id="CP071528">
    <property type="protein sequence ID" value="USQ15383.1"/>
    <property type="molecule type" value="Genomic_DNA"/>
</dbReference>
<dbReference type="SUPFAM" id="SSF55729">
    <property type="entry name" value="Acyl-CoA N-acyltransferases (Nat)"/>
    <property type="match status" value="1"/>
</dbReference>
<proteinExistence type="predicted"/>
<reference evidence="2" key="1">
    <citation type="submission" date="2021-03" db="EMBL/GenBank/DDBJ databases">
        <title>Legionella lytica PCM 2298.</title>
        <authorList>
            <person name="Koper P."/>
        </authorList>
    </citation>
    <scope>NUCLEOTIDE SEQUENCE</scope>
    <source>
        <strain evidence="2">PCM 2298</strain>
        <plasmid evidence="2">pLlyPCM2298_1</plasmid>
    </source>
</reference>
<dbReference type="InterPro" id="IPR000182">
    <property type="entry name" value="GNAT_dom"/>
</dbReference>
<dbReference type="InterPro" id="IPR016181">
    <property type="entry name" value="Acyl_CoA_acyltransferase"/>
</dbReference>
<dbReference type="Proteomes" id="UP001057474">
    <property type="component" value="Plasmid pLlyPCM2298_1"/>
</dbReference>
<gene>
    <name evidence="2" type="ORF">J2N86_14125</name>
</gene>
<protein>
    <submittedName>
        <fullName evidence="2">GNAT family N-acetyltransferase</fullName>
    </submittedName>
</protein>
<accession>A0ABY4YD97</accession>
<geneLocation type="plasmid" evidence="2 3">
    <name>pLlyPCM2298_1</name>
</geneLocation>
<evidence type="ECO:0000313" key="3">
    <source>
        <dbReference type="Proteomes" id="UP001057474"/>
    </source>
</evidence>
<organism evidence="2 3">
    <name type="scientific">Legionella lytica</name>
    <dbReference type="NCBI Taxonomy" id="96232"/>
    <lineage>
        <taxon>Bacteria</taxon>
        <taxon>Pseudomonadati</taxon>
        <taxon>Pseudomonadota</taxon>
        <taxon>Gammaproteobacteria</taxon>
        <taxon>Legionellales</taxon>
        <taxon>Legionellaceae</taxon>
        <taxon>Legionella</taxon>
    </lineage>
</organism>
<evidence type="ECO:0000259" key="1">
    <source>
        <dbReference type="PROSITE" id="PS51186"/>
    </source>
</evidence>
<name>A0ABY4YD97_9GAMM</name>
<dbReference type="Pfam" id="PF13420">
    <property type="entry name" value="Acetyltransf_4"/>
    <property type="match status" value="1"/>
</dbReference>
<evidence type="ECO:0000313" key="2">
    <source>
        <dbReference type="EMBL" id="USQ15383.1"/>
    </source>
</evidence>
<dbReference type="Gene3D" id="3.40.630.30">
    <property type="match status" value="1"/>
</dbReference>
<sequence length="67" mass="8145">MRLEKDFLELKLHRIEANVQPTNTPSIRFVTQNGFRKEGFSPRYLKVNNQWCDHFRFALTYEDWLAK</sequence>
<dbReference type="RefSeq" id="WP_322790925.1">
    <property type="nucleotide sequence ID" value="NZ_CP071528.1"/>
</dbReference>
<dbReference type="PROSITE" id="PS51186">
    <property type="entry name" value="GNAT"/>
    <property type="match status" value="1"/>
</dbReference>
<keyword evidence="3" id="KW-1185">Reference proteome</keyword>
<keyword evidence="2" id="KW-0614">Plasmid</keyword>
<feature type="domain" description="N-acetyltransferase" evidence="1">
    <location>
        <begin position="1"/>
        <end position="62"/>
    </location>
</feature>